<keyword evidence="10" id="KW-1185">Reference proteome</keyword>
<dbReference type="STRING" id="37001.A0A1A9WLH1"/>
<dbReference type="InterPro" id="IPR020616">
    <property type="entry name" value="Thiolase_N"/>
</dbReference>
<evidence type="ECO:0000313" key="9">
    <source>
        <dbReference type="EnsemblMetazoa" id="GBRI023957-PA"/>
    </source>
</evidence>
<proteinExistence type="inferred from homology"/>
<dbReference type="PROSITE" id="PS00098">
    <property type="entry name" value="THIOLASE_1"/>
    <property type="match status" value="1"/>
</dbReference>
<dbReference type="InterPro" id="IPR020613">
    <property type="entry name" value="Thiolase_CS"/>
</dbReference>
<dbReference type="PIRSF" id="PIRSF000429">
    <property type="entry name" value="Ac-CoA_Ac_transf"/>
    <property type="match status" value="1"/>
</dbReference>
<keyword evidence="3 6" id="KW-0808">Transferase</keyword>
<evidence type="ECO:0008006" key="11">
    <source>
        <dbReference type="Google" id="ProtNLM"/>
    </source>
</evidence>
<dbReference type="Proteomes" id="UP000091820">
    <property type="component" value="Unassembled WGS sequence"/>
</dbReference>
<dbReference type="GO" id="GO:0003988">
    <property type="term" value="F:acetyl-CoA C-acyltransferase activity"/>
    <property type="evidence" value="ECO:0007669"/>
    <property type="project" value="UniProtKB-ARBA"/>
</dbReference>
<reference evidence="9" key="2">
    <citation type="submission" date="2020-05" db="UniProtKB">
        <authorList>
            <consortium name="EnsemblMetazoa"/>
        </authorList>
    </citation>
    <scope>IDENTIFICATION</scope>
    <source>
        <strain evidence="9">IAEA</strain>
    </source>
</reference>
<dbReference type="InterPro" id="IPR020615">
    <property type="entry name" value="Thiolase_acyl_enz_int_AS"/>
</dbReference>
<feature type="domain" description="Thiolase C-terminal" evidence="8">
    <location>
        <begin position="280"/>
        <end position="401"/>
    </location>
</feature>
<dbReference type="InterPro" id="IPR020617">
    <property type="entry name" value="Thiolase_C"/>
</dbReference>
<dbReference type="SUPFAM" id="SSF53901">
    <property type="entry name" value="Thiolase-like"/>
    <property type="match status" value="2"/>
</dbReference>
<dbReference type="EnsemblMetazoa" id="GBRI023957-RA">
    <property type="protein sequence ID" value="GBRI023957-PA"/>
    <property type="gene ID" value="GBRI023957"/>
</dbReference>
<evidence type="ECO:0000256" key="6">
    <source>
        <dbReference type="RuleBase" id="RU003557"/>
    </source>
</evidence>
<comment type="pathway">
    <text evidence="1">Lipid metabolism.</text>
</comment>
<feature type="active site" description="Proton acceptor" evidence="5">
    <location>
        <position position="388"/>
    </location>
</feature>
<feature type="domain" description="Thiolase N-terminal" evidence="7">
    <location>
        <begin position="6"/>
        <end position="271"/>
    </location>
</feature>
<comment type="similarity">
    <text evidence="2 6">Belongs to the thiolase-like superfamily. Thiolase family.</text>
</comment>
<dbReference type="FunFam" id="3.40.47.10:FF:000010">
    <property type="entry name" value="Acetyl-CoA acetyltransferase (Thiolase)"/>
    <property type="match status" value="1"/>
</dbReference>
<dbReference type="InterPro" id="IPR020610">
    <property type="entry name" value="Thiolase_AS"/>
</dbReference>
<dbReference type="Pfam" id="PF00108">
    <property type="entry name" value="Thiolase_N"/>
    <property type="match status" value="1"/>
</dbReference>
<evidence type="ECO:0000313" key="10">
    <source>
        <dbReference type="Proteomes" id="UP000091820"/>
    </source>
</evidence>
<dbReference type="PANTHER" id="PTHR18919">
    <property type="entry name" value="ACETYL-COA C-ACYLTRANSFERASE"/>
    <property type="match status" value="1"/>
</dbReference>
<accession>A0A1A9WLH1</accession>
<dbReference type="PANTHER" id="PTHR18919:SF107">
    <property type="entry name" value="ACETYL-COA ACETYLTRANSFERASE, CYTOSOLIC"/>
    <property type="match status" value="1"/>
</dbReference>
<dbReference type="InterPro" id="IPR002155">
    <property type="entry name" value="Thiolase"/>
</dbReference>
<dbReference type="Pfam" id="PF02803">
    <property type="entry name" value="Thiolase_C"/>
    <property type="match status" value="1"/>
</dbReference>
<evidence type="ECO:0000256" key="5">
    <source>
        <dbReference type="PIRSR" id="PIRSR000429-1"/>
    </source>
</evidence>
<evidence type="ECO:0000259" key="7">
    <source>
        <dbReference type="Pfam" id="PF00108"/>
    </source>
</evidence>
<feature type="active site" description="Proton acceptor" evidence="5">
    <location>
        <position position="358"/>
    </location>
</feature>
<dbReference type="PROSITE" id="PS00737">
    <property type="entry name" value="THIOLASE_2"/>
    <property type="match status" value="1"/>
</dbReference>
<keyword evidence="4 6" id="KW-0012">Acyltransferase</keyword>
<protein>
    <recommendedName>
        <fullName evidence="11">Acetyl-CoA acetyltransferase</fullName>
    </recommendedName>
</protein>
<evidence type="ECO:0000256" key="2">
    <source>
        <dbReference type="ARBA" id="ARBA00010982"/>
    </source>
</evidence>
<dbReference type="VEuPathDB" id="VectorBase:GBRI023957"/>
<sequence>MSLSDVYIVAAVRTPIGSFNGSLSKLKASDLSSIVIKEILNRSNVKGEDVDEIIMGQALSAGQGQNPARQAALKAGLPIEVPSYVINMLCGSGLKAVVLGYQSIRCGDSSIVLCGGQENMSLAPHAVYLRSGIKMGAATMIDTMVHDGLTDALHNIHMGVTAENIAEKYNITREEQDKYAERSQNLAEKARKDGYFLKEIVPVEIVGRKSTTVFDKDEYIKEGTKVESLQKLNPCFLEVISDSSNEVNGTVTAGNASGINDSASAVLIMSGQEIEKRQIKSLAKIKAWAQSGIDPKLMGLGPISAVKAVLRKANWSKDEVDLYELNEAFAAQSLAVINSLQIDPAKVNINGGAIALGHPIGASGNRILVTLLHSLERIGGHKGIASLCIGGGMGIAMAIERA</sequence>
<dbReference type="InterPro" id="IPR016039">
    <property type="entry name" value="Thiolase-like"/>
</dbReference>
<dbReference type="NCBIfam" id="TIGR01930">
    <property type="entry name" value="AcCoA-C-Actrans"/>
    <property type="match status" value="1"/>
</dbReference>
<evidence type="ECO:0000256" key="3">
    <source>
        <dbReference type="ARBA" id="ARBA00022679"/>
    </source>
</evidence>
<organism evidence="9 10">
    <name type="scientific">Glossina brevipalpis</name>
    <dbReference type="NCBI Taxonomy" id="37001"/>
    <lineage>
        <taxon>Eukaryota</taxon>
        <taxon>Metazoa</taxon>
        <taxon>Ecdysozoa</taxon>
        <taxon>Arthropoda</taxon>
        <taxon>Hexapoda</taxon>
        <taxon>Insecta</taxon>
        <taxon>Pterygota</taxon>
        <taxon>Neoptera</taxon>
        <taxon>Endopterygota</taxon>
        <taxon>Diptera</taxon>
        <taxon>Brachycera</taxon>
        <taxon>Muscomorpha</taxon>
        <taxon>Hippoboscoidea</taxon>
        <taxon>Glossinidae</taxon>
        <taxon>Glossina</taxon>
    </lineage>
</organism>
<reference evidence="10" key="1">
    <citation type="submission" date="2014-03" db="EMBL/GenBank/DDBJ databases">
        <authorList>
            <person name="Aksoy S."/>
            <person name="Warren W."/>
            <person name="Wilson R.K."/>
        </authorList>
    </citation>
    <scope>NUCLEOTIDE SEQUENCE [LARGE SCALE GENOMIC DNA]</scope>
    <source>
        <strain evidence="10">IAEA</strain>
    </source>
</reference>
<feature type="active site" description="Acyl-thioester intermediate" evidence="5">
    <location>
        <position position="90"/>
    </location>
</feature>
<dbReference type="AlphaFoldDB" id="A0A1A9WLH1"/>
<evidence type="ECO:0000256" key="1">
    <source>
        <dbReference type="ARBA" id="ARBA00005189"/>
    </source>
</evidence>
<dbReference type="CDD" id="cd00751">
    <property type="entry name" value="thiolase"/>
    <property type="match status" value="1"/>
</dbReference>
<evidence type="ECO:0000256" key="4">
    <source>
        <dbReference type="ARBA" id="ARBA00023315"/>
    </source>
</evidence>
<dbReference type="PROSITE" id="PS00099">
    <property type="entry name" value="THIOLASE_3"/>
    <property type="match status" value="1"/>
</dbReference>
<name>A0A1A9WLH1_9MUSC</name>
<evidence type="ECO:0000259" key="8">
    <source>
        <dbReference type="Pfam" id="PF02803"/>
    </source>
</evidence>
<dbReference type="Gene3D" id="3.40.47.10">
    <property type="match status" value="2"/>
</dbReference>